<protein>
    <submittedName>
        <fullName evidence="1">Uncharacterized protein</fullName>
    </submittedName>
</protein>
<dbReference type="AlphaFoldDB" id="X1HZ58"/>
<accession>X1HZ58</accession>
<dbReference type="EMBL" id="BARU01026271">
    <property type="protein sequence ID" value="GAH75431.1"/>
    <property type="molecule type" value="Genomic_DNA"/>
</dbReference>
<reference evidence="1" key="1">
    <citation type="journal article" date="2014" name="Front. Microbiol.">
        <title>High frequency of phylogenetically diverse reductive dehalogenase-homologous genes in deep subseafloor sedimentary metagenomes.</title>
        <authorList>
            <person name="Kawai M."/>
            <person name="Futagami T."/>
            <person name="Toyoda A."/>
            <person name="Takaki Y."/>
            <person name="Nishi S."/>
            <person name="Hori S."/>
            <person name="Arai W."/>
            <person name="Tsubouchi T."/>
            <person name="Morono Y."/>
            <person name="Uchiyama I."/>
            <person name="Ito T."/>
            <person name="Fujiyama A."/>
            <person name="Inagaki F."/>
            <person name="Takami H."/>
        </authorList>
    </citation>
    <scope>NUCLEOTIDE SEQUENCE</scope>
    <source>
        <strain evidence="1">Expedition CK06-06</strain>
    </source>
</reference>
<comment type="caution">
    <text evidence="1">The sequence shown here is derived from an EMBL/GenBank/DDBJ whole genome shotgun (WGS) entry which is preliminary data.</text>
</comment>
<sequence length="124" mass="14216">YEQQGHQGHAALLLGAIDNLLGLERRALVSAPPLVEINQRADQHGEFEWLSLYNHSGQRGNALHMPIPIAGIRISFRPRKSVRAVRLLRADQELTFTRRNDGRIDMVLPPLNHYEIVLFEYQEN</sequence>
<organism evidence="1">
    <name type="scientific">marine sediment metagenome</name>
    <dbReference type="NCBI Taxonomy" id="412755"/>
    <lineage>
        <taxon>unclassified sequences</taxon>
        <taxon>metagenomes</taxon>
        <taxon>ecological metagenomes</taxon>
    </lineage>
</organism>
<name>X1HZ58_9ZZZZ</name>
<proteinExistence type="predicted"/>
<feature type="non-terminal residue" evidence="1">
    <location>
        <position position="1"/>
    </location>
</feature>
<gene>
    <name evidence="1" type="ORF">S03H2_42226</name>
</gene>
<evidence type="ECO:0000313" key="1">
    <source>
        <dbReference type="EMBL" id="GAH75431.1"/>
    </source>
</evidence>